<dbReference type="PANTHER" id="PTHR12147:SF26">
    <property type="entry name" value="PEPTIDASE M28 DOMAIN-CONTAINING PROTEIN"/>
    <property type="match status" value="1"/>
</dbReference>
<evidence type="ECO:0000259" key="10">
    <source>
        <dbReference type="Pfam" id="PF02225"/>
    </source>
</evidence>
<evidence type="ECO:0000256" key="9">
    <source>
        <dbReference type="SAM" id="SignalP"/>
    </source>
</evidence>
<dbReference type="GO" id="GO:0006508">
    <property type="term" value="P:proteolysis"/>
    <property type="evidence" value="ECO:0007669"/>
    <property type="project" value="UniProtKB-KW"/>
</dbReference>
<evidence type="ECO:0000256" key="6">
    <source>
        <dbReference type="ARBA" id="ARBA00022801"/>
    </source>
</evidence>
<keyword evidence="3" id="KW-0645">Protease</keyword>
<dbReference type="AlphaFoldDB" id="A0A841B6F6"/>
<comment type="caution">
    <text evidence="12">The sequence shown here is derived from an EMBL/GenBank/DDBJ whole genome shotgun (WGS) entry which is preliminary data.</text>
</comment>
<dbReference type="InterPro" id="IPR045175">
    <property type="entry name" value="M28_fam"/>
</dbReference>
<dbReference type="GO" id="GO:0004180">
    <property type="term" value="F:carboxypeptidase activity"/>
    <property type="evidence" value="ECO:0007669"/>
    <property type="project" value="UniProtKB-KW"/>
</dbReference>
<dbReference type="RefSeq" id="WP_246480758.1">
    <property type="nucleotide sequence ID" value="NZ_JACHMX010000001.1"/>
</dbReference>
<dbReference type="Gene3D" id="3.50.30.30">
    <property type="match status" value="1"/>
</dbReference>
<feature type="signal peptide" evidence="9">
    <location>
        <begin position="1"/>
        <end position="30"/>
    </location>
</feature>
<accession>A0A841B6F6</accession>
<dbReference type="GO" id="GO:0008235">
    <property type="term" value="F:metalloexopeptidase activity"/>
    <property type="evidence" value="ECO:0007669"/>
    <property type="project" value="InterPro"/>
</dbReference>
<dbReference type="InterPro" id="IPR041756">
    <property type="entry name" value="M28_SGAP-like"/>
</dbReference>
<dbReference type="SUPFAM" id="SSF53187">
    <property type="entry name" value="Zn-dependent exopeptidases"/>
    <property type="match status" value="1"/>
</dbReference>
<reference evidence="12 13" key="1">
    <citation type="submission" date="2020-08" db="EMBL/GenBank/DDBJ databases">
        <title>Sequencing the genomes of 1000 actinobacteria strains.</title>
        <authorList>
            <person name="Klenk H.-P."/>
        </authorList>
    </citation>
    <scope>NUCLEOTIDE SEQUENCE [LARGE SCALE GENOMIC DNA]</scope>
    <source>
        <strain evidence="12 13">DSM 45272</strain>
    </source>
</reference>
<evidence type="ECO:0000256" key="2">
    <source>
        <dbReference type="ARBA" id="ARBA00022438"/>
    </source>
</evidence>
<evidence type="ECO:0000256" key="5">
    <source>
        <dbReference type="ARBA" id="ARBA00022729"/>
    </source>
</evidence>
<dbReference type="InterPro" id="IPR007484">
    <property type="entry name" value="Peptidase_M28"/>
</dbReference>
<dbReference type="Gene3D" id="3.40.630.10">
    <property type="entry name" value="Zn peptidases"/>
    <property type="match status" value="1"/>
</dbReference>
<feature type="domain" description="Peptidase M28" evidence="11">
    <location>
        <begin position="246"/>
        <end position="462"/>
    </location>
</feature>
<keyword evidence="6" id="KW-0378">Hydrolase</keyword>
<evidence type="ECO:0000313" key="12">
    <source>
        <dbReference type="EMBL" id="MBB5854385.1"/>
    </source>
</evidence>
<feature type="domain" description="PA" evidence="10">
    <location>
        <begin position="136"/>
        <end position="223"/>
    </location>
</feature>
<evidence type="ECO:0000256" key="3">
    <source>
        <dbReference type="ARBA" id="ARBA00022670"/>
    </source>
</evidence>
<name>A0A841B6F6_9PSEU</name>
<dbReference type="Pfam" id="PF02225">
    <property type="entry name" value="PA"/>
    <property type="match status" value="1"/>
</dbReference>
<gene>
    <name evidence="12" type="ORF">HDA45_004472</name>
</gene>
<dbReference type="Proteomes" id="UP000580861">
    <property type="component" value="Unassembled WGS sequence"/>
</dbReference>
<dbReference type="SUPFAM" id="SSF52025">
    <property type="entry name" value="PA domain"/>
    <property type="match status" value="1"/>
</dbReference>
<evidence type="ECO:0000256" key="4">
    <source>
        <dbReference type="ARBA" id="ARBA00022723"/>
    </source>
</evidence>
<keyword evidence="4" id="KW-0479">Metal-binding</keyword>
<dbReference type="InterPro" id="IPR006311">
    <property type="entry name" value="TAT_signal"/>
</dbReference>
<keyword evidence="2" id="KW-0031">Aminopeptidase</keyword>
<evidence type="ECO:0000259" key="11">
    <source>
        <dbReference type="Pfam" id="PF04389"/>
    </source>
</evidence>
<feature type="compositionally biased region" description="Basic and acidic residues" evidence="8">
    <location>
        <begin position="505"/>
        <end position="515"/>
    </location>
</feature>
<evidence type="ECO:0000256" key="1">
    <source>
        <dbReference type="ARBA" id="ARBA00005957"/>
    </source>
</evidence>
<protein>
    <submittedName>
        <fullName evidence="12">Zn-dependent M28 family amino/carboxypeptidase</fullName>
    </submittedName>
</protein>
<keyword evidence="12" id="KW-0121">Carboxypeptidase</keyword>
<dbReference type="PANTHER" id="PTHR12147">
    <property type="entry name" value="METALLOPEPTIDASE M28 FAMILY MEMBER"/>
    <property type="match status" value="1"/>
</dbReference>
<dbReference type="InterPro" id="IPR046450">
    <property type="entry name" value="PA_dom_sf"/>
</dbReference>
<dbReference type="InterPro" id="IPR003137">
    <property type="entry name" value="PA_domain"/>
</dbReference>
<keyword evidence="7" id="KW-0862">Zinc</keyword>
<dbReference type="GO" id="GO:0004177">
    <property type="term" value="F:aminopeptidase activity"/>
    <property type="evidence" value="ECO:0007669"/>
    <property type="project" value="UniProtKB-KW"/>
</dbReference>
<feature type="region of interest" description="Disordered" evidence="8">
    <location>
        <begin position="494"/>
        <end position="515"/>
    </location>
</feature>
<keyword evidence="13" id="KW-1185">Reference proteome</keyword>
<feature type="chain" id="PRO_5039366191" evidence="9">
    <location>
        <begin position="31"/>
        <end position="515"/>
    </location>
</feature>
<dbReference type="Pfam" id="PF04389">
    <property type="entry name" value="Peptidase_M28"/>
    <property type="match status" value="1"/>
</dbReference>
<dbReference type="CDD" id="cd04816">
    <property type="entry name" value="PA_SaNapH_like"/>
    <property type="match status" value="1"/>
</dbReference>
<proteinExistence type="inferred from homology"/>
<keyword evidence="5 9" id="KW-0732">Signal</keyword>
<comment type="similarity">
    <text evidence="1">Belongs to the peptidase M28 family. M28A subfamily.</text>
</comment>
<dbReference type="PROSITE" id="PS51318">
    <property type="entry name" value="TAT"/>
    <property type="match status" value="1"/>
</dbReference>
<evidence type="ECO:0000256" key="7">
    <source>
        <dbReference type="ARBA" id="ARBA00022833"/>
    </source>
</evidence>
<dbReference type="CDD" id="cd03876">
    <property type="entry name" value="M28_SGAP_like"/>
    <property type="match status" value="1"/>
</dbReference>
<dbReference type="GO" id="GO:0046872">
    <property type="term" value="F:metal ion binding"/>
    <property type="evidence" value="ECO:0007669"/>
    <property type="project" value="UniProtKB-KW"/>
</dbReference>
<dbReference type="EMBL" id="JACHMX010000001">
    <property type="protein sequence ID" value="MBB5854385.1"/>
    <property type="molecule type" value="Genomic_DNA"/>
</dbReference>
<evidence type="ECO:0000313" key="13">
    <source>
        <dbReference type="Proteomes" id="UP000580861"/>
    </source>
</evidence>
<organism evidence="12 13">
    <name type="scientific">Amycolatopsis umgeniensis</name>
    <dbReference type="NCBI Taxonomy" id="336628"/>
    <lineage>
        <taxon>Bacteria</taxon>
        <taxon>Bacillati</taxon>
        <taxon>Actinomycetota</taxon>
        <taxon>Actinomycetes</taxon>
        <taxon>Pseudonocardiales</taxon>
        <taxon>Pseudonocardiaceae</taxon>
        <taxon>Amycolatopsis</taxon>
    </lineage>
</organism>
<evidence type="ECO:0000256" key="8">
    <source>
        <dbReference type="SAM" id="MobiDB-lite"/>
    </source>
</evidence>
<sequence>MSYSRRSIVPSIVVMATAALTVGMAPAATAAPKLDGPALAKQLVNKVDVGNVNRHLIALQRISDANGGRRAASTEGHKKSAEYVATKLEQAGFTVTRQEFPFTYAETLAENLTVAGADVPIIIMSYSPSTPAGGITAPLAVVPVDDTSGCEAADYAGGVTGKIALIQRGGCSFAQKQATAAEAGAVGAIVYNNVPGPVNGTLGDPAAGKIPTGGITQADGQVLAGKAGASVTLDLRAFQEARTSYNVLAETKTGRKDNVVMLGAHLDSVTEGPGINDNGTGSAALLETALQLGSKPKANNAVRFGWWSAEEFGLVGSTHYVNSLSFEQQLDIALYYNYDMIGSPNAAYFAYDGDNSDGEGAGAGPYGSAQLEKTLVDYLEKGKGVPVEGTDFTGRSDYGQFIAVGIPAGGLFTGAEGVKTAAQAAKWGGSANVPYDKCYHQACDNLGNIDRVALERNSDAVAWALGVYATSTENINGVPGGKAAKAKALRAAERSKQRSLTASVHADDHHGAAAA</sequence>